<proteinExistence type="predicted"/>
<protein>
    <submittedName>
        <fullName evidence="2">Uncharacterized protein</fullName>
    </submittedName>
</protein>
<keyword evidence="3" id="KW-1185">Reference proteome</keyword>
<keyword evidence="1" id="KW-0732">Signal</keyword>
<comment type="caution">
    <text evidence="2">The sequence shown here is derived from an EMBL/GenBank/DDBJ whole genome shotgun (WGS) entry which is preliminary data.</text>
</comment>
<evidence type="ECO:0000256" key="1">
    <source>
        <dbReference type="SAM" id="SignalP"/>
    </source>
</evidence>
<feature type="chain" id="PRO_5046767639" evidence="1">
    <location>
        <begin position="22"/>
        <end position="272"/>
    </location>
</feature>
<dbReference type="Proteomes" id="UP001642484">
    <property type="component" value="Unassembled WGS sequence"/>
</dbReference>
<evidence type="ECO:0000313" key="3">
    <source>
        <dbReference type="Proteomes" id="UP001642484"/>
    </source>
</evidence>
<reference evidence="2 3" key="1">
    <citation type="submission" date="2024-02" db="EMBL/GenBank/DDBJ databases">
        <authorList>
            <person name="Chen Y."/>
            <person name="Shah S."/>
            <person name="Dougan E. K."/>
            <person name="Thang M."/>
            <person name="Chan C."/>
        </authorList>
    </citation>
    <scope>NUCLEOTIDE SEQUENCE [LARGE SCALE GENOMIC DNA]</scope>
</reference>
<accession>A0ABP0QCE3</accession>
<evidence type="ECO:0000313" key="2">
    <source>
        <dbReference type="EMBL" id="CAK9085624.1"/>
    </source>
</evidence>
<dbReference type="EMBL" id="CAXAMN010024328">
    <property type="protein sequence ID" value="CAK9085624.1"/>
    <property type="molecule type" value="Genomic_DNA"/>
</dbReference>
<organism evidence="2 3">
    <name type="scientific">Durusdinium trenchii</name>
    <dbReference type="NCBI Taxonomy" id="1381693"/>
    <lineage>
        <taxon>Eukaryota</taxon>
        <taxon>Sar</taxon>
        <taxon>Alveolata</taxon>
        <taxon>Dinophyceae</taxon>
        <taxon>Suessiales</taxon>
        <taxon>Symbiodiniaceae</taxon>
        <taxon>Durusdinium</taxon>
    </lineage>
</organism>
<gene>
    <name evidence="2" type="ORF">CCMP2556_LOCUS41563</name>
</gene>
<feature type="signal peptide" evidence="1">
    <location>
        <begin position="1"/>
        <end position="21"/>
    </location>
</feature>
<name>A0ABP0QCE3_9DINO</name>
<sequence>MKTMQAWTVASVALAWTVAAAVNLECTFANSNINMTNMSHMMQGIKAIKYSPHMMGATFNDKYNSSQPIFSLSFGPRSGNAAGREHHPNVPSGPDFFLPDTGTWKPFLDECTNKNLSVIPTFSVYHYLAEGLAASEMEALIQEMLCVSWSVLHLRGWCGALWVPPMPGHWREAPRECPRISGLPTVESLVGSSRLIDQGYSAADDSSLIERRFTRIAIRAMYSCMKQLLLGSDAQERGADKIALAVDLSFPAATVGDHGAFGVSWTETMVAR</sequence>